<feature type="domain" description="C2H2-type" evidence="15">
    <location>
        <begin position="387"/>
        <end position="414"/>
    </location>
</feature>
<feature type="domain" description="C2H2-type" evidence="15">
    <location>
        <begin position="527"/>
        <end position="554"/>
    </location>
</feature>
<feature type="domain" description="C2H2-type" evidence="15">
    <location>
        <begin position="359"/>
        <end position="386"/>
    </location>
</feature>
<dbReference type="PANTHER" id="PTHR24379:SF127">
    <property type="entry name" value="BLOODY FINGERS-RELATED"/>
    <property type="match status" value="1"/>
</dbReference>
<evidence type="ECO:0000256" key="4">
    <source>
        <dbReference type="ARBA" id="ARBA00022737"/>
    </source>
</evidence>
<sequence>LYDSAYCRLCCEENTCGINLFKEKFDNQNLFALINVYLPIFVQDDGKFPQTICPGCHIQLQATISFFDLLISGQQKLRELLNIKNNGRDETASVNELSEKSGSTPLFSNDHQLHQKITGVDKPKRGRGRPRKTVLSECTPPAVTAKDVLNHQPKRKRKCPARLEGTVNGQELEDIYVEEGLIHPNEKNSTEELPKDPEVIGHVRSEGLQGVCEVVIQSNNQATGLKPRTAIQFKCDVCGAAYTHEPKLHKHRAEAHEIHTNDPNSVKGDIHSAAPTSTQSDVSHEDVDKKNRYTCSICNKKFRLGSSLKGHMLSRHSSGGIVEQTEQGIYPCKSCDKKFVHSSSLAYHKEAVHNKGRLYACNKCDKTFRHRQLLRRHQTVHSDVRAYFCDKCDSTFKTKANLVNHKASHAKEKKYYCHICGNQFTYKTSLTLHIRSHTGQRPFECAVCQKRFTQKGNLKEHIRTHTGEKPYECQVCARKFTTSSQFRLHFKRHIGYKPWKCEYCGKAFLHKNTWHCHLRRHRGEKPFDCEICHKTFPELWALRKHSRLHTGEKPYACPTCNRTFSDCSNLKKHKKMHLLNERKSAEVNNKTTNTDLKLNEETNTYTDDQMWTLISRDTSNDVDINGRDGQIIYLTLDDSGVPTDRLTEKLLIHKDDLEQIKKEQAEVEEEVEAEEEEIAEESAQQTGNELSRIFVPAMHVIDEDGNPFKFATDGTLFQVTTMDGEPLQVALGEDENHFPITIAANGESIIHQIKPLTNIPIVGNIEENIAVAPRTADAIEFVSDEQHFKLISDLNTAALNLTSEYLEIV</sequence>
<feature type="domain" description="ZAD" evidence="16">
    <location>
        <begin position="5"/>
        <end position="80"/>
    </location>
</feature>
<keyword evidence="3 12" id="KW-0479">Metal-binding</keyword>
<proteinExistence type="evidence at transcript level"/>
<dbReference type="InterPro" id="IPR012934">
    <property type="entry name" value="Znf_AD"/>
</dbReference>
<dbReference type="InterPro" id="IPR013087">
    <property type="entry name" value="Znf_C2H2_type"/>
</dbReference>
<feature type="domain" description="C2H2-type" evidence="15">
    <location>
        <begin position="330"/>
        <end position="358"/>
    </location>
</feature>
<feature type="domain" description="C2H2-type" evidence="15">
    <location>
        <begin position="415"/>
        <end position="442"/>
    </location>
</feature>
<evidence type="ECO:0000256" key="1">
    <source>
        <dbReference type="ARBA" id="ARBA00004123"/>
    </source>
</evidence>
<feature type="domain" description="C2H2-type" evidence="15">
    <location>
        <begin position="499"/>
        <end position="526"/>
    </location>
</feature>
<feature type="domain" description="C2H2-type" evidence="15">
    <location>
        <begin position="233"/>
        <end position="264"/>
    </location>
</feature>
<feature type="domain" description="C2H2-type" evidence="15">
    <location>
        <begin position="293"/>
        <end position="317"/>
    </location>
</feature>
<keyword evidence="10" id="KW-0539">Nucleus</keyword>
<comment type="similarity">
    <text evidence="2">Belongs to the krueppel C2H2-type zinc-finger protein family.</text>
</comment>
<feature type="binding site" evidence="12">
    <location>
        <position position="7"/>
    </location>
    <ligand>
        <name>Zn(2+)</name>
        <dbReference type="ChEBI" id="CHEBI:29105"/>
    </ligand>
</feature>
<evidence type="ECO:0000313" key="17">
    <source>
        <dbReference type="EMBL" id="JAC14381.1"/>
    </source>
</evidence>
<feature type="domain" description="C2H2-type" evidence="15">
    <location>
        <begin position="443"/>
        <end position="470"/>
    </location>
</feature>
<keyword evidence="13" id="KW-0175">Coiled coil</keyword>
<evidence type="ECO:0000256" key="7">
    <source>
        <dbReference type="ARBA" id="ARBA00023015"/>
    </source>
</evidence>
<dbReference type="Gene3D" id="3.30.160.60">
    <property type="entry name" value="Classic Zinc Finger"/>
    <property type="match status" value="9"/>
</dbReference>
<dbReference type="SUPFAM" id="SSF57667">
    <property type="entry name" value="beta-beta-alpha zinc fingers"/>
    <property type="match status" value="6"/>
</dbReference>
<evidence type="ECO:0000256" key="12">
    <source>
        <dbReference type="PROSITE-ProRule" id="PRU01263"/>
    </source>
</evidence>
<keyword evidence="9" id="KW-0804">Transcription</keyword>
<evidence type="ECO:0000256" key="13">
    <source>
        <dbReference type="SAM" id="Coils"/>
    </source>
</evidence>
<feature type="binding site" evidence="12">
    <location>
        <position position="53"/>
    </location>
    <ligand>
        <name>Zn(2+)</name>
        <dbReference type="ChEBI" id="CHEBI:29105"/>
    </ligand>
</feature>
<dbReference type="SMART" id="SM00868">
    <property type="entry name" value="zf-AD"/>
    <property type="match status" value="1"/>
</dbReference>
<dbReference type="Pfam" id="PF00096">
    <property type="entry name" value="zf-C2H2"/>
    <property type="match status" value="6"/>
</dbReference>
<keyword evidence="8" id="KW-0238">DNA-binding</keyword>
<dbReference type="Gene3D" id="3.40.1800.20">
    <property type="match status" value="1"/>
</dbReference>
<dbReference type="Pfam" id="PF07776">
    <property type="entry name" value="zf-AD"/>
    <property type="match status" value="1"/>
</dbReference>
<dbReference type="GO" id="GO:0000981">
    <property type="term" value="F:DNA-binding transcription factor activity, RNA polymerase II-specific"/>
    <property type="evidence" value="ECO:0007669"/>
    <property type="project" value="TreeGrafter"/>
</dbReference>
<keyword evidence="5 11" id="KW-0863">Zinc-finger</keyword>
<feature type="binding site" evidence="12">
    <location>
        <position position="10"/>
    </location>
    <ligand>
        <name>Zn(2+)</name>
        <dbReference type="ChEBI" id="CHEBI:29105"/>
    </ligand>
</feature>
<dbReference type="AlphaFoldDB" id="A0A023F018"/>
<dbReference type="FunFam" id="3.30.160.60:FF:000130">
    <property type="entry name" value="Spalt-like transcription factor 4"/>
    <property type="match status" value="1"/>
</dbReference>
<keyword evidence="7" id="KW-0805">Transcription regulation</keyword>
<dbReference type="FunFam" id="3.30.160.60:FF:000100">
    <property type="entry name" value="Zinc finger 45-like"/>
    <property type="match status" value="1"/>
</dbReference>
<dbReference type="GO" id="GO:0008270">
    <property type="term" value="F:zinc ion binding"/>
    <property type="evidence" value="ECO:0007669"/>
    <property type="project" value="UniProtKB-UniRule"/>
</dbReference>
<evidence type="ECO:0000256" key="8">
    <source>
        <dbReference type="ARBA" id="ARBA00023125"/>
    </source>
</evidence>
<dbReference type="FunFam" id="3.30.160.60:FF:001156">
    <property type="entry name" value="Zinc finger protein 407"/>
    <property type="match status" value="1"/>
</dbReference>
<dbReference type="FunFam" id="3.30.160.60:FF:000710">
    <property type="entry name" value="Zinc finger protein 768"/>
    <property type="match status" value="1"/>
</dbReference>
<keyword evidence="6 12" id="KW-0862">Zinc</keyword>
<feature type="domain" description="C2H2-type" evidence="15">
    <location>
        <begin position="471"/>
        <end position="498"/>
    </location>
</feature>
<keyword evidence="4" id="KW-0677">Repeat</keyword>
<evidence type="ECO:0000256" key="14">
    <source>
        <dbReference type="SAM" id="MobiDB-lite"/>
    </source>
</evidence>
<evidence type="ECO:0000256" key="2">
    <source>
        <dbReference type="ARBA" id="ARBA00006991"/>
    </source>
</evidence>
<dbReference type="SUPFAM" id="SSF57716">
    <property type="entry name" value="Glucocorticoid receptor-like (DNA-binding domain)"/>
    <property type="match status" value="1"/>
</dbReference>
<feature type="coiled-coil region" evidence="13">
    <location>
        <begin position="643"/>
        <end position="684"/>
    </location>
</feature>
<reference evidence="17" key="1">
    <citation type="journal article" date="2014" name="PLoS Negl. Trop. Dis.">
        <title>An updated insight into the Sialotranscriptome of Triatoma infestans: developmental stage and geographic variations.</title>
        <authorList>
            <person name="Schwarz A."/>
            <person name="Medrano-Mercado N."/>
            <person name="Schaub G.A."/>
            <person name="Struchiner C.J."/>
            <person name="Bargues M.D."/>
            <person name="Levy M.Z."/>
            <person name="Ribeiro J.M."/>
        </authorList>
    </citation>
    <scope>NUCLEOTIDE SEQUENCE</scope>
    <source>
        <strain evidence="17">Chile</strain>
        <tissue evidence="17">Salivary glands</tissue>
    </source>
</reference>
<evidence type="ECO:0000256" key="9">
    <source>
        <dbReference type="ARBA" id="ARBA00023163"/>
    </source>
</evidence>
<dbReference type="GO" id="GO:0000977">
    <property type="term" value="F:RNA polymerase II transcription regulatory region sequence-specific DNA binding"/>
    <property type="evidence" value="ECO:0007669"/>
    <property type="project" value="TreeGrafter"/>
</dbReference>
<dbReference type="SMART" id="SM00355">
    <property type="entry name" value="ZnF_C2H2"/>
    <property type="match status" value="11"/>
</dbReference>
<feature type="domain" description="C2H2-type" evidence="15">
    <location>
        <begin position="555"/>
        <end position="582"/>
    </location>
</feature>
<dbReference type="FunFam" id="3.30.160.60:FF:002343">
    <property type="entry name" value="Zinc finger protein 33A"/>
    <property type="match status" value="1"/>
</dbReference>
<name>A0A023F018_TRIIF</name>
<dbReference type="GO" id="GO:0005634">
    <property type="term" value="C:nucleus"/>
    <property type="evidence" value="ECO:0007669"/>
    <property type="project" value="UniProtKB-SubCell"/>
</dbReference>
<evidence type="ECO:0000256" key="11">
    <source>
        <dbReference type="PROSITE-ProRule" id="PRU00042"/>
    </source>
</evidence>
<dbReference type="PROSITE" id="PS00028">
    <property type="entry name" value="ZINC_FINGER_C2H2_1"/>
    <property type="match status" value="11"/>
</dbReference>
<dbReference type="PROSITE" id="PS51915">
    <property type="entry name" value="ZAD"/>
    <property type="match status" value="1"/>
</dbReference>
<evidence type="ECO:0000256" key="5">
    <source>
        <dbReference type="ARBA" id="ARBA00022771"/>
    </source>
</evidence>
<evidence type="ECO:0000256" key="6">
    <source>
        <dbReference type="ARBA" id="ARBA00022833"/>
    </source>
</evidence>
<evidence type="ECO:0000256" key="10">
    <source>
        <dbReference type="ARBA" id="ARBA00023242"/>
    </source>
</evidence>
<feature type="non-terminal residue" evidence="17">
    <location>
        <position position="1"/>
    </location>
</feature>
<evidence type="ECO:0000256" key="3">
    <source>
        <dbReference type="ARBA" id="ARBA00022723"/>
    </source>
</evidence>
<dbReference type="FunFam" id="3.30.160.60:FF:000340">
    <property type="entry name" value="zinc finger protein 473 isoform X1"/>
    <property type="match status" value="1"/>
</dbReference>
<dbReference type="EMBL" id="GBBI01004331">
    <property type="protein sequence ID" value="JAC14381.1"/>
    <property type="molecule type" value="mRNA"/>
</dbReference>
<dbReference type="InterPro" id="IPR036236">
    <property type="entry name" value="Znf_C2H2_sf"/>
</dbReference>
<comment type="subcellular location">
    <subcellularLocation>
        <location evidence="1">Nucleus</location>
    </subcellularLocation>
</comment>
<dbReference type="Pfam" id="PF13912">
    <property type="entry name" value="zf-C2H2_6"/>
    <property type="match status" value="2"/>
</dbReference>
<dbReference type="PANTHER" id="PTHR24379">
    <property type="entry name" value="KRAB AND ZINC FINGER DOMAIN-CONTAINING"/>
    <property type="match status" value="1"/>
</dbReference>
<evidence type="ECO:0000259" key="15">
    <source>
        <dbReference type="PROSITE" id="PS50157"/>
    </source>
</evidence>
<feature type="binding site" evidence="12">
    <location>
        <position position="56"/>
    </location>
    <ligand>
        <name>Zn(2+)</name>
        <dbReference type="ChEBI" id="CHEBI:29105"/>
    </ligand>
</feature>
<organism evidence="17">
    <name type="scientific">Triatoma infestans</name>
    <name type="common">Assassin bug</name>
    <dbReference type="NCBI Taxonomy" id="30076"/>
    <lineage>
        <taxon>Eukaryota</taxon>
        <taxon>Metazoa</taxon>
        <taxon>Ecdysozoa</taxon>
        <taxon>Arthropoda</taxon>
        <taxon>Hexapoda</taxon>
        <taxon>Insecta</taxon>
        <taxon>Pterygota</taxon>
        <taxon>Neoptera</taxon>
        <taxon>Paraneoptera</taxon>
        <taxon>Hemiptera</taxon>
        <taxon>Heteroptera</taxon>
        <taxon>Panheteroptera</taxon>
        <taxon>Cimicomorpha</taxon>
        <taxon>Reduviidae</taxon>
        <taxon>Triatominae</taxon>
        <taxon>Triatoma</taxon>
    </lineage>
</organism>
<evidence type="ECO:0000259" key="16">
    <source>
        <dbReference type="PROSITE" id="PS51915"/>
    </source>
</evidence>
<dbReference type="PROSITE" id="PS50157">
    <property type="entry name" value="ZINC_FINGER_C2H2_2"/>
    <property type="match status" value="11"/>
</dbReference>
<protein>
    <submittedName>
        <fullName evidence="17">Putative c2h2-type zn-finger protein</fullName>
    </submittedName>
</protein>
<accession>A0A023F018</accession>
<feature type="region of interest" description="Disordered" evidence="14">
    <location>
        <begin position="261"/>
        <end position="285"/>
    </location>
</feature>